<dbReference type="Proteomes" id="UP000265703">
    <property type="component" value="Unassembled WGS sequence"/>
</dbReference>
<dbReference type="AlphaFoldDB" id="A0A397SKL0"/>
<sequence>MSFGVALMIRVSVAAFPATGGSGTTVAISNAGDVSPRQVAKVVALLRSGTFKALTIENVVNKMTTKVKICFITNYR</sequence>
<feature type="signal peptide" evidence="1">
    <location>
        <begin position="1"/>
        <end position="23"/>
    </location>
</feature>
<feature type="chain" id="PRO_5017196598" evidence="1">
    <location>
        <begin position="24"/>
        <end position="76"/>
    </location>
</feature>
<keyword evidence="1" id="KW-0732">Signal</keyword>
<keyword evidence="3" id="KW-1185">Reference proteome</keyword>
<dbReference type="EMBL" id="QKYT01000441">
    <property type="protein sequence ID" value="RIA85186.1"/>
    <property type="molecule type" value="Genomic_DNA"/>
</dbReference>
<evidence type="ECO:0000256" key="1">
    <source>
        <dbReference type="SAM" id="SignalP"/>
    </source>
</evidence>
<organism evidence="2 3">
    <name type="scientific">Glomus cerebriforme</name>
    <dbReference type="NCBI Taxonomy" id="658196"/>
    <lineage>
        <taxon>Eukaryota</taxon>
        <taxon>Fungi</taxon>
        <taxon>Fungi incertae sedis</taxon>
        <taxon>Mucoromycota</taxon>
        <taxon>Glomeromycotina</taxon>
        <taxon>Glomeromycetes</taxon>
        <taxon>Glomerales</taxon>
        <taxon>Glomeraceae</taxon>
        <taxon>Glomus</taxon>
    </lineage>
</organism>
<reference evidence="2 3" key="1">
    <citation type="submission" date="2018-06" db="EMBL/GenBank/DDBJ databases">
        <title>Comparative genomics reveals the genomic features of Rhizophagus irregularis, R. cerebriforme, R. diaphanum and Gigaspora rosea, and their symbiotic lifestyle signature.</title>
        <authorList>
            <person name="Morin E."/>
            <person name="San Clemente H."/>
            <person name="Chen E.C.H."/>
            <person name="De La Providencia I."/>
            <person name="Hainaut M."/>
            <person name="Kuo A."/>
            <person name="Kohler A."/>
            <person name="Murat C."/>
            <person name="Tang N."/>
            <person name="Roy S."/>
            <person name="Loubradou J."/>
            <person name="Henrissat B."/>
            <person name="Grigoriev I.V."/>
            <person name="Corradi N."/>
            <person name="Roux C."/>
            <person name="Martin F.M."/>
        </authorList>
    </citation>
    <scope>NUCLEOTIDE SEQUENCE [LARGE SCALE GENOMIC DNA]</scope>
    <source>
        <strain evidence="2 3">DAOM 227022</strain>
    </source>
</reference>
<name>A0A397SKL0_9GLOM</name>
<evidence type="ECO:0000313" key="2">
    <source>
        <dbReference type="EMBL" id="RIA85186.1"/>
    </source>
</evidence>
<comment type="caution">
    <text evidence="2">The sequence shown here is derived from an EMBL/GenBank/DDBJ whole genome shotgun (WGS) entry which is preliminary data.</text>
</comment>
<evidence type="ECO:0000313" key="3">
    <source>
        <dbReference type="Proteomes" id="UP000265703"/>
    </source>
</evidence>
<proteinExistence type="predicted"/>
<accession>A0A397SKL0</accession>
<gene>
    <name evidence="2" type="ORF">C1645_782403</name>
</gene>
<protein>
    <submittedName>
        <fullName evidence="2">Uncharacterized protein</fullName>
    </submittedName>
</protein>